<feature type="signal peptide" evidence="4">
    <location>
        <begin position="1"/>
        <end position="25"/>
    </location>
</feature>
<keyword evidence="2 6" id="KW-0378">Hydrolase</keyword>
<dbReference type="Pfam" id="PF03372">
    <property type="entry name" value="Exo_endo_phos"/>
    <property type="match status" value="1"/>
</dbReference>
<comment type="caution">
    <text evidence="6">The sequence shown here is derived from an EMBL/GenBank/DDBJ whole genome shotgun (WGS) entry which is preliminary data.</text>
</comment>
<evidence type="ECO:0000313" key="6">
    <source>
        <dbReference type="EMBL" id="MFC3678997.1"/>
    </source>
</evidence>
<gene>
    <name evidence="6" type="primary">sph</name>
    <name evidence="6" type="ORF">ACFOMG_02565</name>
</gene>
<dbReference type="InterPro" id="IPR036691">
    <property type="entry name" value="Endo/exonu/phosph_ase_sf"/>
</dbReference>
<keyword evidence="7" id="KW-1185">Reference proteome</keyword>
<dbReference type="EC" id="3.1.4.12" evidence="6"/>
<dbReference type="CDD" id="cd09078">
    <property type="entry name" value="nSMase"/>
    <property type="match status" value="1"/>
</dbReference>
<dbReference type="PANTHER" id="PTHR16320">
    <property type="entry name" value="SPHINGOMYELINASE FAMILY MEMBER"/>
    <property type="match status" value="1"/>
</dbReference>
<evidence type="ECO:0000256" key="4">
    <source>
        <dbReference type="SAM" id="SignalP"/>
    </source>
</evidence>
<dbReference type="SUPFAM" id="SSF56219">
    <property type="entry name" value="DNase I-like"/>
    <property type="match status" value="1"/>
</dbReference>
<evidence type="ECO:0000256" key="1">
    <source>
        <dbReference type="ARBA" id="ARBA00022729"/>
    </source>
</evidence>
<dbReference type="InterPro" id="IPR038772">
    <property type="entry name" value="Sph/SMPD2-like"/>
</dbReference>
<organism evidence="6 7">
    <name type="scientific">Bacterioplanoides pacificum</name>
    <dbReference type="NCBI Taxonomy" id="1171596"/>
    <lineage>
        <taxon>Bacteria</taxon>
        <taxon>Pseudomonadati</taxon>
        <taxon>Pseudomonadota</taxon>
        <taxon>Gammaproteobacteria</taxon>
        <taxon>Oceanospirillales</taxon>
        <taxon>Oceanospirillaceae</taxon>
        <taxon>Bacterioplanoides</taxon>
    </lineage>
</organism>
<dbReference type="PANTHER" id="PTHR16320:SF23">
    <property type="entry name" value="SPHINGOMYELINASE C 1"/>
    <property type="match status" value="1"/>
</dbReference>
<dbReference type="InterPro" id="IPR005135">
    <property type="entry name" value="Endo/exonuclease/phosphatase"/>
</dbReference>
<protein>
    <submittedName>
        <fullName evidence="6">Sphingomyelin phosphodiesterase</fullName>
        <ecNumber evidence="6">3.1.4.12</ecNumber>
    </submittedName>
</protein>
<feature type="region of interest" description="Disordered" evidence="3">
    <location>
        <begin position="27"/>
        <end position="50"/>
    </location>
</feature>
<feature type="domain" description="Endonuclease/exonuclease/phosphatase" evidence="5">
    <location>
        <begin position="65"/>
        <end position="333"/>
    </location>
</feature>
<reference evidence="7" key="1">
    <citation type="journal article" date="2019" name="Int. J. Syst. Evol. Microbiol.">
        <title>The Global Catalogue of Microorganisms (GCM) 10K type strain sequencing project: providing services to taxonomists for standard genome sequencing and annotation.</title>
        <authorList>
            <consortium name="The Broad Institute Genomics Platform"/>
            <consortium name="The Broad Institute Genome Sequencing Center for Infectious Disease"/>
            <person name="Wu L."/>
            <person name="Ma J."/>
        </authorList>
    </citation>
    <scope>NUCLEOTIDE SEQUENCE [LARGE SCALE GENOMIC DNA]</scope>
    <source>
        <strain evidence="7">KCTC 42424</strain>
    </source>
</reference>
<dbReference type="RefSeq" id="WP_376864587.1">
    <property type="nucleotide sequence ID" value="NZ_JBHRYB010000001.1"/>
</dbReference>
<accession>A0ABV7VQ39</accession>
<keyword evidence="1 4" id="KW-0732">Signal</keyword>
<evidence type="ECO:0000313" key="7">
    <source>
        <dbReference type="Proteomes" id="UP001595722"/>
    </source>
</evidence>
<dbReference type="Proteomes" id="UP001595722">
    <property type="component" value="Unassembled WGS sequence"/>
</dbReference>
<name>A0ABV7VQ39_9GAMM</name>
<dbReference type="NCBIfam" id="TIGR03395">
    <property type="entry name" value="sphingomy"/>
    <property type="match status" value="1"/>
</dbReference>
<proteinExistence type="predicted"/>
<sequence>MIPKLTLLQPLLLGLSLATALPLQAMSQTPDSTDTTTQSSATSSPTTSSAASGLAYADDLKLLAYNVFMLPGAVSNYGQSERAGLILQSDVIHGHDVVILNELFHNSASAILLDGLKADYPNQTPVMGRGYDGWDQTLGAYSSTTPEDGGVAIVSRWPIEEKIQFVYKDACSADWFSNKGFVYVRLNKNGHDYHVIGTHAQAQNSGCDDAAAVRKKQFTEMQQFITAKNIPADEVLFIGGDFNVIKSSDEYPDMLETLRVSAPDAYAGFDTSWDPESNGMAATQYPDLPSEYLDYIFVSRDHAQPTHWHNQSLDVTSPRWSVDNYQYQELSDHYPIAGFSYADENTRTESYRYVNQPYSEVKFRNQANGAYIKINASDNDGWLKVNGTAGDAAASFNLDNWFPKNRAFCIRSNDFVQVQGNLRAGSYWNWWLGGGGGNYAYFTRQDNASNKLRIRILNDDGDCLKDGDKVAFVDRSTVSGSDYYLQRWPSGSWTDHLYMWSDSVGDNETFSVEMGEGEKQDWSAKLRYPQ</sequence>
<dbReference type="GO" id="GO:0004767">
    <property type="term" value="F:sphingomyelin phosphodiesterase activity"/>
    <property type="evidence" value="ECO:0007669"/>
    <property type="project" value="UniProtKB-EC"/>
</dbReference>
<evidence type="ECO:0000256" key="3">
    <source>
        <dbReference type="SAM" id="MobiDB-lite"/>
    </source>
</evidence>
<evidence type="ECO:0000259" key="5">
    <source>
        <dbReference type="Pfam" id="PF03372"/>
    </source>
</evidence>
<dbReference type="InterPro" id="IPR017766">
    <property type="entry name" value="Sphingomyelinase/PLipase_C"/>
</dbReference>
<dbReference type="EMBL" id="JBHRYB010000001">
    <property type="protein sequence ID" value="MFC3678997.1"/>
    <property type="molecule type" value="Genomic_DNA"/>
</dbReference>
<evidence type="ECO:0000256" key="2">
    <source>
        <dbReference type="ARBA" id="ARBA00022801"/>
    </source>
</evidence>
<dbReference type="Gene3D" id="3.60.10.10">
    <property type="entry name" value="Endonuclease/exonuclease/phosphatase"/>
    <property type="match status" value="1"/>
</dbReference>
<feature type="chain" id="PRO_5047106389" evidence="4">
    <location>
        <begin position="26"/>
        <end position="530"/>
    </location>
</feature>